<evidence type="ECO:0000313" key="2">
    <source>
        <dbReference type="EMBL" id="MBX43471.1"/>
    </source>
</evidence>
<protein>
    <submittedName>
        <fullName evidence="2">Uncharacterized protein</fullName>
    </submittedName>
</protein>
<name>A0A2P2NLV1_RHIMU</name>
<dbReference type="AlphaFoldDB" id="A0A2P2NLV1"/>
<accession>A0A2P2NLV1</accession>
<keyword evidence="1" id="KW-1133">Transmembrane helix</keyword>
<sequence>MVRQASYDSGSGTITFPIPIAILIWFQFSLAWLGPICSPFFQKKKRYNILEFHEKKVSM</sequence>
<evidence type="ECO:0000256" key="1">
    <source>
        <dbReference type="SAM" id="Phobius"/>
    </source>
</evidence>
<reference evidence="2" key="1">
    <citation type="submission" date="2018-02" db="EMBL/GenBank/DDBJ databases">
        <title>Rhizophora mucronata_Transcriptome.</title>
        <authorList>
            <person name="Meera S.P."/>
            <person name="Sreeshan A."/>
            <person name="Augustine A."/>
        </authorList>
    </citation>
    <scope>NUCLEOTIDE SEQUENCE</scope>
    <source>
        <tissue evidence="2">Leaf</tissue>
    </source>
</reference>
<keyword evidence="1" id="KW-0472">Membrane</keyword>
<feature type="transmembrane region" description="Helical" evidence="1">
    <location>
        <begin position="20"/>
        <end position="41"/>
    </location>
</feature>
<proteinExistence type="predicted"/>
<organism evidence="2">
    <name type="scientific">Rhizophora mucronata</name>
    <name type="common">Asiatic mangrove</name>
    <dbReference type="NCBI Taxonomy" id="61149"/>
    <lineage>
        <taxon>Eukaryota</taxon>
        <taxon>Viridiplantae</taxon>
        <taxon>Streptophyta</taxon>
        <taxon>Embryophyta</taxon>
        <taxon>Tracheophyta</taxon>
        <taxon>Spermatophyta</taxon>
        <taxon>Magnoliopsida</taxon>
        <taxon>eudicotyledons</taxon>
        <taxon>Gunneridae</taxon>
        <taxon>Pentapetalae</taxon>
        <taxon>rosids</taxon>
        <taxon>fabids</taxon>
        <taxon>Malpighiales</taxon>
        <taxon>Rhizophoraceae</taxon>
        <taxon>Rhizophora</taxon>
    </lineage>
</organism>
<dbReference type="EMBL" id="GGEC01062987">
    <property type="protein sequence ID" value="MBX43471.1"/>
    <property type="molecule type" value="Transcribed_RNA"/>
</dbReference>
<keyword evidence="1" id="KW-0812">Transmembrane</keyword>